<dbReference type="AlphaFoldDB" id="A0A9W4RSA2"/>
<accession>A0A9W4RSA2</accession>
<dbReference type="Proteomes" id="UP001152533">
    <property type="component" value="Unassembled WGS sequence"/>
</dbReference>
<dbReference type="PANTHER" id="PTHR33112">
    <property type="entry name" value="DOMAIN PROTEIN, PUTATIVE-RELATED"/>
    <property type="match status" value="1"/>
</dbReference>
<dbReference type="EMBL" id="CAMGZC010000272">
    <property type="protein sequence ID" value="CAI0645784.1"/>
    <property type="molecule type" value="Genomic_DNA"/>
</dbReference>
<organism evidence="2 3">
    <name type="scientific">Colletotrichum noveboracense</name>
    <dbReference type="NCBI Taxonomy" id="2664923"/>
    <lineage>
        <taxon>Eukaryota</taxon>
        <taxon>Fungi</taxon>
        <taxon>Dikarya</taxon>
        <taxon>Ascomycota</taxon>
        <taxon>Pezizomycotina</taxon>
        <taxon>Sordariomycetes</taxon>
        <taxon>Hypocreomycetidae</taxon>
        <taxon>Glomerellales</taxon>
        <taxon>Glomerellaceae</taxon>
        <taxon>Colletotrichum</taxon>
        <taxon>Colletotrichum gloeosporioides species complex</taxon>
    </lineage>
</organism>
<dbReference type="PANTHER" id="PTHR33112:SF16">
    <property type="entry name" value="HETEROKARYON INCOMPATIBILITY DOMAIN-CONTAINING PROTEIN"/>
    <property type="match status" value="1"/>
</dbReference>
<protein>
    <recommendedName>
        <fullName evidence="1">Heterokaryon incompatibility domain-containing protein</fullName>
    </recommendedName>
</protein>
<keyword evidence="3" id="KW-1185">Reference proteome</keyword>
<evidence type="ECO:0000313" key="3">
    <source>
        <dbReference type="Proteomes" id="UP001152533"/>
    </source>
</evidence>
<evidence type="ECO:0000313" key="2">
    <source>
        <dbReference type="EMBL" id="CAI0645784.1"/>
    </source>
</evidence>
<sequence length="747" mass="84855">MAQCHDAEGPILCDRCYVISFNDGDLFGSHVDESGPTRWQLPFDLTDDGPEFPQLRQSANSGCNFCALLLQEIIAEFQDVEAHRYRVKLNLYYHWEQHSPFRLAFLVVEAPWWTGKDVTEPSVSLQYARLVFEVETDHQIVQNWLKVPSLRKKQVLCEENIDFMRHAINDCKSLCSHTVASKHLPTRLLDVKPNGKGVVRLLETSEVSSRTELNDNTHDYVALSYCWGSEDDTASQISTTRNILFSHKRGIKEEHLPQTLRDAVHVCRALSVRHLWVDCLCIVQDDIEDWEKESASMGLIYNNALFTIIAASSNSCHDGFLHRGRKDIQVSFSSRINPNLSGHFNLVFSGKTYAPHTLDIWWPTRDINDAKWVKRGWTLQEEMMSNRRLIFGQFMVHFQCEAGTKSENGYSSDKTIGSGLSMQSLVRGSTDSTEPSMFRVWHWMLVNYTERSFTIPQDVLPGISGIAGLFANHHSLPQESYLAGIWREDFEYSLIWWKDSEFGTEDFDNVTELALALCNPSPYLAPSWSPLGQRPVTSLTLMGIFSSDFTSECIIIEAFTNAKGANPFGQVQYGSFTAKAKFGLVASELVLGHCSGFDTTNWQLRQNGRVLAYCFIGMLKKTTHKPDGLFMLMIGSSNAQKDWMHKVRNVLDYAEDDCSICNFDTEEEFETKTWKNDATACADGDSEHDDVKTLTSGKNEKDYWGILLHPSHIPGQYIRVGAWLSSAHDRGNSNFFKELETREIVVI</sequence>
<evidence type="ECO:0000259" key="1">
    <source>
        <dbReference type="Pfam" id="PF06985"/>
    </source>
</evidence>
<dbReference type="Pfam" id="PF06985">
    <property type="entry name" value="HET"/>
    <property type="match status" value="1"/>
</dbReference>
<dbReference type="InterPro" id="IPR010730">
    <property type="entry name" value="HET"/>
</dbReference>
<reference evidence="2" key="1">
    <citation type="submission" date="2022-08" db="EMBL/GenBank/DDBJ databases">
        <authorList>
            <person name="Giroux E."/>
            <person name="Giroux E."/>
        </authorList>
    </citation>
    <scope>NUCLEOTIDE SEQUENCE</scope>
    <source>
        <strain evidence="2">H1091258</strain>
    </source>
</reference>
<comment type="caution">
    <text evidence="2">The sequence shown here is derived from an EMBL/GenBank/DDBJ whole genome shotgun (WGS) entry which is preliminary data.</text>
</comment>
<name>A0A9W4RSA2_9PEZI</name>
<proteinExistence type="predicted"/>
<feature type="domain" description="Heterokaryon incompatibility" evidence="1">
    <location>
        <begin position="220"/>
        <end position="381"/>
    </location>
</feature>
<gene>
    <name evidence="2" type="ORF">CGXH109_LOCUS48734</name>
</gene>